<proteinExistence type="inferred from homology"/>
<name>A0A1I0MMK2_9BACT</name>
<evidence type="ECO:0000256" key="1">
    <source>
        <dbReference type="ARBA" id="ARBA00008635"/>
    </source>
</evidence>
<organism evidence="4 5">
    <name type="scientific">Roseivirga pacifica</name>
    <dbReference type="NCBI Taxonomy" id="1267423"/>
    <lineage>
        <taxon>Bacteria</taxon>
        <taxon>Pseudomonadati</taxon>
        <taxon>Bacteroidota</taxon>
        <taxon>Cytophagia</taxon>
        <taxon>Cytophagales</taxon>
        <taxon>Roseivirgaceae</taxon>
        <taxon>Roseivirga</taxon>
    </lineage>
</organism>
<feature type="binding site" evidence="3">
    <location>
        <position position="143"/>
    </location>
    <ligand>
        <name>a divalent metal cation</name>
        <dbReference type="ChEBI" id="CHEBI:60240"/>
    </ligand>
</feature>
<dbReference type="Proteomes" id="UP000199437">
    <property type="component" value="Unassembled WGS sequence"/>
</dbReference>
<keyword evidence="2 3" id="KW-0479">Metal-binding</keyword>
<comment type="similarity">
    <text evidence="1">Belongs to the DinB family.</text>
</comment>
<dbReference type="Gene3D" id="1.20.120.450">
    <property type="entry name" value="dinb family like domain"/>
    <property type="match status" value="1"/>
</dbReference>
<dbReference type="GeneID" id="99985295"/>
<dbReference type="RefSeq" id="WP_090256842.1">
    <property type="nucleotide sequence ID" value="NZ_FOIR01000001.1"/>
</dbReference>
<reference evidence="5" key="1">
    <citation type="submission" date="2016-10" db="EMBL/GenBank/DDBJ databases">
        <authorList>
            <person name="Varghese N."/>
            <person name="Submissions S."/>
        </authorList>
    </citation>
    <scope>NUCLEOTIDE SEQUENCE [LARGE SCALE GENOMIC DNA]</scope>
    <source>
        <strain evidence="5">CGMCC 1.12402</strain>
    </source>
</reference>
<feature type="binding site" evidence="3">
    <location>
        <position position="76"/>
    </location>
    <ligand>
        <name>a divalent metal cation</name>
        <dbReference type="ChEBI" id="CHEBI:60240"/>
    </ligand>
</feature>
<dbReference type="InterPro" id="IPR007837">
    <property type="entry name" value="DinB"/>
</dbReference>
<gene>
    <name evidence="4" type="ORF">SAMN05216290_0536</name>
</gene>
<evidence type="ECO:0000256" key="2">
    <source>
        <dbReference type="ARBA" id="ARBA00022723"/>
    </source>
</evidence>
<dbReference type="AlphaFoldDB" id="A0A1I0MMK2"/>
<evidence type="ECO:0000313" key="5">
    <source>
        <dbReference type="Proteomes" id="UP000199437"/>
    </source>
</evidence>
<evidence type="ECO:0000256" key="3">
    <source>
        <dbReference type="PIRSR" id="PIRSR607837-1"/>
    </source>
</evidence>
<dbReference type="Pfam" id="PF05163">
    <property type="entry name" value="DinB"/>
    <property type="match status" value="1"/>
</dbReference>
<dbReference type="SUPFAM" id="SSF109854">
    <property type="entry name" value="DinB/YfiT-like putative metalloenzymes"/>
    <property type="match status" value="1"/>
</dbReference>
<dbReference type="EMBL" id="FOIR01000001">
    <property type="protein sequence ID" value="SEV89623.1"/>
    <property type="molecule type" value="Genomic_DNA"/>
</dbReference>
<dbReference type="STRING" id="1267423.SAMN05216290_0536"/>
<dbReference type="InterPro" id="IPR034660">
    <property type="entry name" value="DinB/YfiT-like"/>
</dbReference>
<accession>A0A1I0MMK2</accession>
<sequence>MKTRQKLAVLLAAFTLVIFASFMSVAPAKKGGYDWMKARLDASKTYTMAVLEAMPKDAYTYKPNEDQRTFAAQAYHIVYSIDYFHRAFANGGNAQWQPGDEEAMSKAELIDWANKKFDEMNDFILKQETNDRLTAGVMSYLDHNAHHRGQIVTYLRMKGIQPPNYQ</sequence>
<evidence type="ECO:0000313" key="4">
    <source>
        <dbReference type="EMBL" id="SEV89623.1"/>
    </source>
</evidence>
<protein>
    <submittedName>
        <fullName evidence="4">Uncharacterized damage-inducible protein DinB (Forms a four-helix bundle)</fullName>
    </submittedName>
</protein>
<dbReference type="OrthoDB" id="119432at2"/>
<dbReference type="GO" id="GO:0046872">
    <property type="term" value="F:metal ion binding"/>
    <property type="evidence" value="ECO:0007669"/>
    <property type="project" value="UniProtKB-KW"/>
</dbReference>
<feature type="binding site" evidence="3">
    <location>
        <position position="147"/>
    </location>
    <ligand>
        <name>a divalent metal cation</name>
        <dbReference type="ChEBI" id="CHEBI:60240"/>
    </ligand>
</feature>
<keyword evidence="5" id="KW-1185">Reference proteome</keyword>